<accession>A0AAV7UCL3</accession>
<gene>
    <name evidence="2" type="ORF">NDU88_002826</name>
</gene>
<name>A0AAV7UCL3_PLEWA</name>
<protein>
    <submittedName>
        <fullName evidence="2">Uncharacterized protein</fullName>
    </submittedName>
</protein>
<evidence type="ECO:0000313" key="3">
    <source>
        <dbReference type="Proteomes" id="UP001066276"/>
    </source>
</evidence>
<organism evidence="2 3">
    <name type="scientific">Pleurodeles waltl</name>
    <name type="common">Iberian ribbed newt</name>
    <dbReference type="NCBI Taxonomy" id="8319"/>
    <lineage>
        <taxon>Eukaryota</taxon>
        <taxon>Metazoa</taxon>
        <taxon>Chordata</taxon>
        <taxon>Craniata</taxon>
        <taxon>Vertebrata</taxon>
        <taxon>Euteleostomi</taxon>
        <taxon>Amphibia</taxon>
        <taxon>Batrachia</taxon>
        <taxon>Caudata</taxon>
        <taxon>Salamandroidea</taxon>
        <taxon>Salamandridae</taxon>
        <taxon>Pleurodelinae</taxon>
        <taxon>Pleurodeles</taxon>
    </lineage>
</organism>
<keyword evidence="3" id="KW-1185">Reference proteome</keyword>
<reference evidence="2" key="1">
    <citation type="journal article" date="2022" name="bioRxiv">
        <title>Sequencing and chromosome-scale assembly of the giantPleurodeles waltlgenome.</title>
        <authorList>
            <person name="Brown T."/>
            <person name="Elewa A."/>
            <person name="Iarovenko S."/>
            <person name="Subramanian E."/>
            <person name="Araus A.J."/>
            <person name="Petzold A."/>
            <person name="Susuki M."/>
            <person name="Suzuki K.-i.T."/>
            <person name="Hayashi T."/>
            <person name="Toyoda A."/>
            <person name="Oliveira C."/>
            <person name="Osipova E."/>
            <person name="Leigh N.D."/>
            <person name="Simon A."/>
            <person name="Yun M.H."/>
        </authorList>
    </citation>
    <scope>NUCLEOTIDE SEQUENCE</scope>
    <source>
        <strain evidence="2">20211129_DDA</strain>
        <tissue evidence="2">Liver</tissue>
    </source>
</reference>
<sequence>MKRLTAPPFQAHPDVVGGLRVPARHREVLASPQEAREPHNLRLTAVRRPHTITAEHGCRPPHRQACPEVSRAQGFIVP</sequence>
<feature type="region of interest" description="Disordered" evidence="1">
    <location>
        <begin position="54"/>
        <end position="78"/>
    </location>
</feature>
<dbReference type="AlphaFoldDB" id="A0AAV7UCL3"/>
<dbReference type="Proteomes" id="UP001066276">
    <property type="component" value="Chromosome 3_1"/>
</dbReference>
<evidence type="ECO:0000256" key="1">
    <source>
        <dbReference type="SAM" id="MobiDB-lite"/>
    </source>
</evidence>
<proteinExistence type="predicted"/>
<evidence type="ECO:0000313" key="2">
    <source>
        <dbReference type="EMBL" id="KAJ1186041.1"/>
    </source>
</evidence>
<comment type="caution">
    <text evidence="2">The sequence shown here is derived from an EMBL/GenBank/DDBJ whole genome shotgun (WGS) entry which is preliminary data.</text>
</comment>
<dbReference type="EMBL" id="JANPWB010000005">
    <property type="protein sequence ID" value="KAJ1186041.1"/>
    <property type="molecule type" value="Genomic_DNA"/>
</dbReference>